<keyword evidence="5 13" id="KW-0732">Signal</keyword>
<dbReference type="OrthoDB" id="69177at2759"/>
<feature type="signal peptide" evidence="13">
    <location>
        <begin position="1"/>
        <end position="24"/>
    </location>
</feature>
<evidence type="ECO:0000256" key="11">
    <source>
        <dbReference type="ARBA" id="ARBA00023180"/>
    </source>
</evidence>
<evidence type="ECO:0000313" key="16">
    <source>
        <dbReference type="Proteomes" id="UP000440578"/>
    </source>
</evidence>
<gene>
    <name evidence="15" type="primary">PLOD1_1</name>
    <name evidence="15" type="ORF">FJT64_022185</name>
</gene>
<keyword evidence="9" id="KW-0560">Oxidoreductase</keyword>
<evidence type="ECO:0000259" key="14">
    <source>
        <dbReference type="PROSITE" id="PS51471"/>
    </source>
</evidence>
<dbReference type="InterPro" id="IPR005123">
    <property type="entry name" value="Oxoglu/Fe-dep_dioxygenase_dom"/>
</dbReference>
<keyword evidence="11" id="KW-0325">Glycoprotein</keyword>
<dbReference type="PANTHER" id="PTHR10730:SF45">
    <property type="entry name" value="PROCOLLAGEN-LYSINE,2-OXOGLUTARATE 5-DIOXYGENASE"/>
    <property type="match status" value="1"/>
</dbReference>
<dbReference type="InterPro" id="IPR044861">
    <property type="entry name" value="IPNS-like_FE2OG_OXY"/>
</dbReference>
<evidence type="ECO:0000256" key="13">
    <source>
        <dbReference type="SAM" id="SignalP"/>
    </source>
</evidence>
<comment type="cofactor">
    <cofactor evidence="1">
        <name>L-ascorbate</name>
        <dbReference type="ChEBI" id="CHEBI:38290"/>
    </cofactor>
</comment>
<keyword evidence="7" id="KW-0847">Vitamin C</keyword>
<dbReference type="Gene3D" id="2.60.120.620">
    <property type="entry name" value="q2cbj1_9rhob like domain"/>
    <property type="match status" value="2"/>
</dbReference>
<comment type="subcellular location">
    <subcellularLocation>
        <location evidence="2">Endoplasmic reticulum</location>
    </subcellularLocation>
</comment>
<comment type="catalytic activity">
    <reaction evidence="12">
        <text>L-lysyl-[collagen] + 2-oxoglutarate + O2 = (5R)-5-hydroxy-L-lysyl-[collagen] + succinate + CO2</text>
        <dbReference type="Rhea" id="RHEA:16569"/>
        <dbReference type="Rhea" id="RHEA-COMP:12751"/>
        <dbReference type="Rhea" id="RHEA-COMP:12752"/>
        <dbReference type="ChEBI" id="CHEBI:15379"/>
        <dbReference type="ChEBI" id="CHEBI:16526"/>
        <dbReference type="ChEBI" id="CHEBI:16810"/>
        <dbReference type="ChEBI" id="CHEBI:29969"/>
        <dbReference type="ChEBI" id="CHEBI:30031"/>
        <dbReference type="ChEBI" id="CHEBI:133442"/>
        <dbReference type="EC" id="1.14.11.4"/>
    </reaction>
</comment>
<keyword evidence="16" id="KW-1185">Reference proteome</keyword>
<keyword evidence="6" id="KW-0256">Endoplasmic reticulum</keyword>
<dbReference type="Proteomes" id="UP000440578">
    <property type="component" value="Unassembled WGS sequence"/>
</dbReference>
<keyword evidence="4" id="KW-0479">Metal-binding</keyword>
<dbReference type="InterPro" id="IPR050757">
    <property type="entry name" value="Collagen_mod_GT25"/>
</dbReference>
<protein>
    <recommendedName>
        <fullName evidence="3">procollagen-lysine 5-dioxygenase</fullName>
        <ecNumber evidence="3">1.14.11.4</ecNumber>
    </recommendedName>
</protein>
<evidence type="ECO:0000256" key="8">
    <source>
        <dbReference type="ARBA" id="ARBA00022964"/>
    </source>
</evidence>
<dbReference type="GO" id="GO:0008475">
    <property type="term" value="F:procollagen-lysine 5-dioxygenase activity"/>
    <property type="evidence" value="ECO:0007669"/>
    <property type="project" value="UniProtKB-EC"/>
</dbReference>
<dbReference type="GO" id="GO:0005506">
    <property type="term" value="F:iron ion binding"/>
    <property type="evidence" value="ECO:0007669"/>
    <property type="project" value="InterPro"/>
</dbReference>
<dbReference type="GO" id="GO:0031418">
    <property type="term" value="F:L-ascorbic acid binding"/>
    <property type="evidence" value="ECO:0007669"/>
    <property type="project" value="UniProtKB-KW"/>
</dbReference>
<keyword evidence="10" id="KW-0408">Iron</keyword>
<dbReference type="SUPFAM" id="SSF53448">
    <property type="entry name" value="Nucleotide-diphospho-sugar transferases"/>
    <property type="match status" value="1"/>
</dbReference>
<accession>A0A6A4WFS1</accession>
<evidence type="ECO:0000256" key="9">
    <source>
        <dbReference type="ARBA" id="ARBA00023002"/>
    </source>
</evidence>
<dbReference type="GO" id="GO:0005783">
    <property type="term" value="C:endoplasmic reticulum"/>
    <property type="evidence" value="ECO:0007669"/>
    <property type="project" value="UniProtKB-SubCell"/>
</dbReference>
<name>A0A6A4WFS1_AMPAM</name>
<dbReference type="SMART" id="SM00702">
    <property type="entry name" value="P4Hc"/>
    <property type="match status" value="1"/>
</dbReference>
<evidence type="ECO:0000256" key="3">
    <source>
        <dbReference type="ARBA" id="ARBA00012264"/>
    </source>
</evidence>
<dbReference type="Pfam" id="PF03171">
    <property type="entry name" value="2OG-FeII_Oxy"/>
    <property type="match status" value="2"/>
</dbReference>
<evidence type="ECO:0000256" key="2">
    <source>
        <dbReference type="ARBA" id="ARBA00004240"/>
    </source>
</evidence>
<dbReference type="PANTHER" id="PTHR10730">
    <property type="entry name" value="PROCOLLAGEN-LYSINE,2-OXOGLUTARATE 5-DIOXYGENASE/GLYCOSYLTRANSFERASE 25 FAMILY MEMBER"/>
    <property type="match status" value="1"/>
</dbReference>
<proteinExistence type="predicted"/>
<dbReference type="InterPro" id="IPR006620">
    <property type="entry name" value="Pro_4_hyd_alph"/>
</dbReference>
<sequence>MRATEVLAVIVLCFFLSASSSTSSDEHDFLAITVATDETDGFKRYARSAKQYDIPVKVLGMGEEWRGGDVKRFAGGGHKINILKAELAKYKDDKNKIIMFTDAYDVVINAPASQIVAAFLALKARVVFSTEGFCWPDATLASEYPVPEKGKPYLNSGAFIGYAPELYEIVTHKAIEDGGDDQLYYTKIFLDKALRQKFNIKLDYTATIFQNLNGATADVELRFKGSEAYLQNTAYNTVPLVIHGNGVSKLVLNTLGSYLAGAYNPETGCVACWEDQIELGDKMDKYPSVFMAIFLEQATPFTEEFFTKILALHYPKDKLHLYIHNAVAYHAKEVAAFVEKHGPEYASVTVVSDEENLKEWHARNRGIEEFLKTKAEYYFTVDANAHLDNPYALKLLIEQNRDIVAPLLVRPYKAWSNFWGSLTSDGFYARSMDYMDIVEGRRAGIWNVPYISACYLIRRSVVADPKTRPNFISGLLDADMAFCENMRNVDKFMYVSNRANFGHLLSVDSFETSHLFNEMWQITENRWDWEQRYLHANYSQALDKDFQNEMPCPDVFWFPLVTPRFCQELIDTMEDFGEWSSGTNEDKRLDGGYENVPTRDIHMKQIGFEREWLLMLKDYVRPFQEKVYVGYFHNDSRLEGGYESVPTRDIHMKQIGFEQEWLLMLQDYVSPLQAKVFEGYESQPPRALMNFVVRYRPDEQPSLRPHHDSSTYTINVALNEPGKDYEGGGCRFLRYDCKVLQSRPGWMLMHPGRLTHFHEGLPTTKGTRYIMKSKTNRLIKYDPVPTDDIQVEQVGFYDQWMAFLYQYVTPLQQKVFEGHVREPPYAGANFVVRYRWDVQAALRPHCDSSTYTINIALNQPGKDYEGGGVHFTRYKCSVTDSRLGWVLMHPGRLTHQHQGLPTTNGTRYIMVSFVDPDV</sequence>
<dbReference type="InterPro" id="IPR057589">
    <property type="entry name" value="GT_PLOD"/>
</dbReference>
<evidence type="ECO:0000256" key="1">
    <source>
        <dbReference type="ARBA" id="ARBA00001961"/>
    </source>
</evidence>
<feature type="domain" description="Fe2OG dioxygenase" evidence="14">
    <location>
        <begin position="824"/>
        <end position="916"/>
    </location>
</feature>
<feature type="chain" id="PRO_5025441381" description="procollagen-lysine 5-dioxygenase" evidence="13">
    <location>
        <begin position="25"/>
        <end position="918"/>
    </location>
</feature>
<dbReference type="Pfam" id="PF25342">
    <property type="entry name" value="GT_PLOD"/>
    <property type="match status" value="1"/>
</dbReference>
<feature type="domain" description="Fe2OG dioxygenase" evidence="14">
    <location>
        <begin position="683"/>
        <end position="780"/>
    </location>
</feature>
<evidence type="ECO:0000256" key="12">
    <source>
        <dbReference type="ARBA" id="ARBA00047930"/>
    </source>
</evidence>
<evidence type="ECO:0000313" key="15">
    <source>
        <dbReference type="EMBL" id="KAF0306266.1"/>
    </source>
</evidence>
<evidence type="ECO:0000256" key="4">
    <source>
        <dbReference type="ARBA" id="ARBA00022723"/>
    </source>
</evidence>
<evidence type="ECO:0000256" key="7">
    <source>
        <dbReference type="ARBA" id="ARBA00022896"/>
    </source>
</evidence>
<evidence type="ECO:0000256" key="5">
    <source>
        <dbReference type="ARBA" id="ARBA00022729"/>
    </source>
</evidence>
<dbReference type="AlphaFoldDB" id="A0A6A4WFS1"/>
<organism evidence="15 16">
    <name type="scientific">Amphibalanus amphitrite</name>
    <name type="common">Striped barnacle</name>
    <name type="synonym">Balanus amphitrite</name>
    <dbReference type="NCBI Taxonomy" id="1232801"/>
    <lineage>
        <taxon>Eukaryota</taxon>
        <taxon>Metazoa</taxon>
        <taxon>Ecdysozoa</taxon>
        <taxon>Arthropoda</taxon>
        <taxon>Crustacea</taxon>
        <taxon>Multicrustacea</taxon>
        <taxon>Cirripedia</taxon>
        <taxon>Thoracica</taxon>
        <taxon>Thoracicalcarea</taxon>
        <taxon>Balanomorpha</taxon>
        <taxon>Balanoidea</taxon>
        <taxon>Balanidae</taxon>
        <taxon>Amphibalaninae</taxon>
        <taxon>Amphibalanus</taxon>
    </lineage>
</organism>
<reference evidence="15 16" key="1">
    <citation type="submission" date="2019-07" db="EMBL/GenBank/DDBJ databases">
        <title>Draft genome assembly of a fouling barnacle, Amphibalanus amphitrite (Darwin, 1854): The first reference genome for Thecostraca.</title>
        <authorList>
            <person name="Kim W."/>
        </authorList>
    </citation>
    <scope>NUCLEOTIDE SEQUENCE [LARGE SCALE GENOMIC DNA]</scope>
    <source>
        <strain evidence="15">SNU_AA5</strain>
        <tissue evidence="15">Soma without cirri and trophi</tissue>
    </source>
</reference>
<evidence type="ECO:0000256" key="10">
    <source>
        <dbReference type="ARBA" id="ARBA00023004"/>
    </source>
</evidence>
<comment type="caution">
    <text evidence="15">The sequence shown here is derived from an EMBL/GenBank/DDBJ whole genome shotgun (WGS) entry which is preliminary data.</text>
</comment>
<dbReference type="PROSITE" id="PS51471">
    <property type="entry name" value="FE2OG_OXY"/>
    <property type="match status" value="2"/>
</dbReference>
<dbReference type="InterPro" id="IPR029044">
    <property type="entry name" value="Nucleotide-diphossugar_trans"/>
</dbReference>
<dbReference type="EC" id="1.14.11.4" evidence="3"/>
<dbReference type="EMBL" id="VIIS01000678">
    <property type="protein sequence ID" value="KAF0306266.1"/>
    <property type="molecule type" value="Genomic_DNA"/>
</dbReference>
<keyword evidence="8 15" id="KW-0223">Dioxygenase</keyword>
<evidence type="ECO:0000256" key="6">
    <source>
        <dbReference type="ARBA" id="ARBA00022824"/>
    </source>
</evidence>